<evidence type="ECO:0000313" key="2">
    <source>
        <dbReference type="EMBL" id="RSJ87911.1"/>
    </source>
</evidence>
<dbReference type="InterPro" id="IPR027417">
    <property type="entry name" value="P-loop_NTPase"/>
</dbReference>
<dbReference type="Gene3D" id="3.40.50.300">
    <property type="entry name" value="P-loop containing nucleotide triphosphate hydrolases"/>
    <property type="match status" value="1"/>
</dbReference>
<evidence type="ECO:0000313" key="3">
    <source>
        <dbReference type="Proteomes" id="UP000277890"/>
    </source>
</evidence>
<feature type="domain" description="Helicase superfamily 3 single-stranded DNA/RNA virus" evidence="1">
    <location>
        <begin position="244"/>
        <end position="340"/>
    </location>
</feature>
<name>A0A3R9LES3_STRCR</name>
<reference evidence="2 3" key="1">
    <citation type="submission" date="2018-11" db="EMBL/GenBank/DDBJ databases">
        <title>Species Designations Belie Phenotypic and Genotypic Heterogeneity in Oral Streptococci.</title>
        <authorList>
            <person name="Velsko I."/>
        </authorList>
    </citation>
    <scope>NUCLEOTIDE SEQUENCE [LARGE SCALE GENOMIC DNA]</scope>
    <source>
        <strain evidence="2 3">A54</strain>
    </source>
</reference>
<dbReference type="GO" id="GO:0003724">
    <property type="term" value="F:RNA helicase activity"/>
    <property type="evidence" value="ECO:0007669"/>
    <property type="project" value="InterPro"/>
</dbReference>
<protein>
    <submittedName>
        <fullName evidence="2">Plasmid replication protein</fullName>
    </submittedName>
</protein>
<dbReference type="Gene3D" id="3.40.1310.30">
    <property type="match status" value="1"/>
</dbReference>
<organism evidence="2 3">
    <name type="scientific">Streptococcus cristatus</name>
    <dbReference type="NCBI Taxonomy" id="45634"/>
    <lineage>
        <taxon>Bacteria</taxon>
        <taxon>Bacillati</taxon>
        <taxon>Bacillota</taxon>
        <taxon>Bacilli</taxon>
        <taxon>Lactobacillales</taxon>
        <taxon>Streptococcaceae</taxon>
        <taxon>Streptococcus</taxon>
    </lineage>
</organism>
<dbReference type="GO" id="GO:0003677">
    <property type="term" value="F:DNA binding"/>
    <property type="evidence" value="ECO:0007669"/>
    <property type="project" value="InterPro"/>
</dbReference>
<dbReference type="RefSeq" id="WP_125371193.1">
    <property type="nucleotide sequence ID" value="NZ_RJPO01000003.1"/>
</dbReference>
<dbReference type="Pfam" id="PF00910">
    <property type="entry name" value="RNA_helicase"/>
    <property type="match status" value="1"/>
</dbReference>
<evidence type="ECO:0000259" key="1">
    <source>
        <dbReference type="Pfam" id="PF00910"/>
    </source>
</evidence>
<sequence>MTKESKIQCFMVVQYFSEQYWKDWDVSFITEAKGGDIAPLLNEMVKRISEITTVSEAYGIIHDKDEEELYDVETQQFYTKPIENHGHLLFKLSEGIPISKLADVIGIEPQYIEKAKRGRYGYDNLLSYLIHSKENNKYQYAPQDVVSVVGKNYMEVFKERFGCWKRGRIKKDIKFSEDEIDNLILDIIQEKIGKSEILLDEKYHMIYTTFKTRINEAFAVLGEIKGNRTKKAIENGEFKKTVLFIHGRSGLGKTRFAKELASKIQGLALRNGQKWDLATTAGTNIMDDLNGEEILLLDDVRGESLTASDWLKLLDNYNISFGSARYKNILPSARIIIVTSTKHPLEFFYKCKDNEREDLSQFIRRFDSLITLQNYQVGDNIQFFQASPKKASNVKRKIPNRETIVTINHDFEKNNFMNKGELVEFLLAQVSLNNKWELEQEKNLSDTFSGATDKPSK</sequence>
<dbReference type="AlphaFoldDB" id="A0A3R9LES3"/>
<gene>
    <name evidence="2" type="ORF">D8794_00785</name>
</gene>
<dbReference type="GO" id="GO:0003916">
    <property type="term" value="F:DNA topoisomerase activity"/>
    <property type="evidence" value="ECO:0007669"/>
    <property type="project" value="InterPro"/>
</dbReference>
<dbReference type="GO" id="GO:0006260">
    <property type="term" value="P:DNA replication"/>
    <property type="evidence" value="ECO:0007669"/>
    <property type="project" value="InterPro"/>
</dbReference>
<dbReference type="GO" id="GO:0005727">
    <property type="term" value="C:extrachromosomal circular DNA"/>
    <property type="evidence" value="ECO:0007669"/>
    <property type="project" value="InterPro"/>
</dbReference>
<proteinExistence type="predicted"/>
<dbReference type="Proteomes" id="UP000277890">
    <property type="component" value="Unassembled WGS sequence"/>
</dbReference>
<dbReference type="InterPro" id="IPR000605">
    <property type="entry name" value="Helicase_SF3_ssDNA/RNA_vir"/>
</dbReference>
<dbReference type="EMBL" id="RJPQ01000001">
    <property type="protein sequence ID" value="RSJ87911.1"/>
    <property type="molecule type" value="Genomic_DNA"/>
</dbReference>
<dbReference type="GO" id="GO:0003723">
    <property type="term" value="F:RNA binding"/>
    <property type="evidence" value="ECO:0007669"/>
    <property type="project" value="InterPro"/>
</dbReference>
<accession>A0A3R9LES3</accession>
<dbReference type="SUPFAM" id="SSF52540">
    <property type="entry name" value="P-loop containing nucleoside triphosphate hydrolases"/>
    <property type="match status" value="1"/>
</dbReference>
<comment type="caution">
    <text evidence="2">The sequence shown here is derived from an EMBL/GenBank/DDBJ whole genome shotgun (WGS) entry which is preliminary data.</text>
</comment>